<protein>
    <submittedName>
        <fullName evidence="2">Uncharacterized protein</fullName>
    </submittedName>
</protein>
<feature type="transmembrane region" description="Helical" evidence="1">
    <location>
        <begin position="6"/>
        <end position="25"/>
    </location>
</feature>
<keyword evidence="3" id="KW-1185">Reference proteome</keyword>
<reference evidence="2 3" key="1">
    <citation type="submission" date="2018-04" db="EMBL/GenBank/DDBJ databases">
        <title>Novel species isolated from glacier.</title>
        <authorList>
            <person name="Liu Q."/>
            <person name="Xin Y.-H."/>
        </authorList>
    </citation>
    <scope>NUCLEOTIDE SEQUENCE [LARGE SCALE GENOMIC DNA]</scope>
    <source>
        <strain evidence="2 3">GT1R17</strain>
    </source>
</reference>
<dbReference type="AlphaFoldDB" id="A0A2T5MIL5"/>
<dbReference type="Proteomes" id="UP000244248">
    <property type="component" value="Unassembled WGS sequence"/>
</dbReference>
<evidence type="ECO:0000313" key="2">
    <source>
        <dbReference type="EMBL" id="PTU32410.1"/>
    </source>
</evidence>
<keyword evidence="1" id="KW-0812">Transmembrane</keyword>
<proteinExistence type="predicted"/>
<organism evidence="2 3">
    <name type="scientific">Stenotrophobium rhamnosiphilum</name>
    <dbReference type="NCBI Taxonomy" id="2029166"/>
    <lineage>
        <taxon>Bacteria</taxon>
        <taxon>Pseudomonadati</taxon>
        <taxon>Pseudomonadota</taxon>
        <taxon>Gammaproteobacteria</taxon>
        <taxon>Nevskiales</taxon>
        <taxon>Nevskiaceae</taxon>
        <taxon>Stenotrophobium</taxon>
    </lineage>
</organism>
<dbReference type="EMBL" id="QANS01000002">
    <property type="protein sequence ID" value="PTU32410.1"/>
    <property type="molecule type" value="Genomic_DNA"/>
</dbReference>
<keyword evidence="1" id="KW-0472">Membrane</keyword>
<gene>
    <name evidence="2" type="ORF">CJD38_07105</name>
</gene>
<comment type="caution">
    <text evidence="2">The sequence shown here is derived from an EMBL/GenBank/DDBJ whole genome shotgun (WGS) entry which is preliminary data.</text>
</comment>
<dbReference type="RefSeq" id="WP_107939604.1">
    <property type="nucleotide sequence ID" value="NZ_QANS01000002.1"/>
</dbReference>
<evidence type="ECO:0000313" key="3">
    <source>
        <dbReference type="Proteomes" id="UP000244248"/>
    </source>
</evidence>
<accession>A0A2T5MIL5</accession>
<sequence>MRVAGYIGLGAIYVFLSAAMLKLLFWTPRSPVPVSPVVAQAQSAVSPVQTIEQPTESDDEFRAKRCSEMLAIGKNISKSMENGFSITDAYQGYKAGEDLLPYKFPHLNGEDVKAVIVTMYWYDASDPGTDRGLKEIENRCFKGELSREGIKKLLKQKDESDNVTPQAEGAR</sequence>
<evidence type="ECO:0000256" key="1">
    <source>
        <dbReference type="SAM" id="Phobius"/>
    </source>
</evidence>
<name>A0A2T5MIL5_9GAMM</name>
<keyword evidence="1" id="KW-1133">Transmembrane helix</keyword>